<dbReference type="Pfam" id="PF00903">
    <property type="entry name" value="Glyoxalase"/>
    <property type="match status" value="1"/>
</dbReference>
<gene>
    <name evidence="2" type="ORF">ACFFU4_05385</name>
</gene>
<evidence type="ECO:0000259" key="1">
    <source>
        <dbReference type="PROSITE" id="PS51819"/>
    </source>
</evidence>
<dbReference type="CDD" id="cd06587">
    <property type="entry name" value="VOC"/>
    <property type="match status" value="1"/>
</dbReference>
<reference evidence="2 3" key="1">
    <citation type="submission" date="2024-09" db="EMBL/GenBank/DDBJ databases">
        <authorList>
            <person name="Sun Q."/>
            <person name="Mori K."/>
        </authorList>
    </citation>
    <scope>NUCLEOTIDE SEQUENCE [LARGE SCALE GENOMIC DNA]</scope>
    <source>
        <strain evidence="2 3">CECT 9424</strain>
    </source>
</reference>
<dbReference type="Gene3D" id="3.10.180.10">
    <property type="entry name" value="2,3-Dihydroxybiphenyl 1,2-Dioxygenase, domain 1"/>
    <property type="match status" value="1"/>
</dbReference>
<dbReference type="EMBL" id="JBHMEC010000009">
    <property type="protein sequence ID" value="MFB9149183.1"/>
    <property type="molecule type" value="Genomic_DNA"/>
</dbReference>
<evidence type="ECO:0000313" key="2">
    <source>
        <dbReference type="EMBL" id="MFB9149183.1"/>
    </source>
</evidence>
<dbReference type="Proteomes" id="UP001589670">
    <property type="component" value="Unassembled WGS sequence"/>
</dbReference>
<feature type="domain" description="VOC" evidence="1">
    <location>
        <begin position="10"/>
        <end position="143"/>
    </location>
</feature>
<comment type="caution">
    <text evidence="2">The sequence shown here is derived from an EMBL/GenBank/DDBJ whole genome shotgun (WGS) entry which is preliminary data.</text>
</comment>
<keyword evidence="3" id="KW-1185">Reference proteome</keyword>
<dbReference type="InterPro" id="IPR029068">
    <property type="entry name" value="Glyas_Bleomycin-R_OHBP_Dase"/>
</dbReference>
<protein>
    <submittedName>
        <fullName evidence="2">VOC family protein</fullName>
    </submittedName>
</protein>
<dbReference type="InterPro" id="IPR037523">
    <property type="entry name" value="VOC_core"/>
</dbReference>
<accession>A0ABV5HXN8</accession>
<dbReference type="RefSeq" id="WP_377068221.1">
    <property type="nucleotide sequence ID" value="NZ_JBHMEC010000009.1"/>
</dbReference>
<organism evidence="2 3">
    <name type="scientific">Roseovarius ramblicola</name>
    <dbReference type="NCBI Taxonomy" id="2022336"/>
    <lineage>
        <taxon>Bacteria</taxon>
        <taxon>Pseudomonadati</taxon>
        <taxon>Pseudomonadota</taxon>
        <taxon>Alphaproteobacteria</taxon>
        <taxon>Rhodobacterales</taxon>
        <taxon>Roseobacteraceae</taxon>
        <taxon>Roseovarius</taxon>
    </lineage>
</organism>
<dbReference type="PROSITE" id="PS51819">
    <property type="entry name" value="VOC"/>
    <property type="match status" value="1"/>
</dbReference>
<sequence length="153" mass="16755">MTQRGFKVRALGEIAIRCVDLPAMTAFYRDVIGLEPLNDADSSPIVFLRIAEGFGGHTTVLALFRHDIEGAGRTSGKATPPETGPGSSLHHLALTLPWGEQDAVIAWYEHLGRDYKVEYFDWVGWRGVFTFDPDGNSVELVAKAPGWFGPPNA</sequence>
<dbReference type="SUPFAM" id="SSF54593">
    <property type="entry name" value="Glyoxalase/Bleomycin resistance protein/Dihydroxybiphenyl dioxygenase"/>
    <property type="match status" value="1"/>
</dbReference>
<name>A0ABV5HXN8_9RHOB</name>
<proteinExistence type="predicted"/>
<dbReference type="InterPro" id="IPR004360">
    <property type="entry name" value="Glyas_Fos-R_dOase_dom"/>
</dbReference>
<evidence type="ECO:0000313" key="3">
    <source>
        <dbReference type="Proteomes" id="UP001589670"/>
    </source>
</evidence>